<sequence>MEKYDEKAVSVLARAFADNIKNVKFDYEGFVQKDNGDGTCQVIVNQQRYDIKNGTALTFEPGNKCLVYCISGDFNRKVIIAKLNQIAHAVQ</sequence>
<accession>A0A6N7VWH4</accession>
<keyword evidence="2" id="KW-1185">Reference proteome</keyword>
<dbReference type="RefSeq" id="WP_154463448.1">
    <property type="nucleotide sequence ID" value="NZ_VUMI01000003.1"/>
</dbReference>
<name>A0A6N7VWH4_9FIRM</name>
<dbReference type="Proteomes" id="UP000436047">
    <property type="component" value="Unassembled WGS sequence"/>
</dbReference>
<gene>
    <name evidence="1" type="ORF">FYJ45_03170</name>
</gene>
<protein>
    <submittedName>
        <fullName evidence="1">Uncharacterized protein</fullName>
    </submittedName>
</protein>
<comment type="caution">
    <text evidence="1">The sequence shown here is derived from an EMBL/GenBank/DDBJ whole genome shotgun (WGS) entry which is preliminary data.</text>
</comment>
<dbReference type="EMBL" id="VUMI01000003">
    <property type="protein sequence ID" value="MSS87386.1"/>
    <property type="molecule type" value="Genomic_DNA"/>
</dbReference>
<proteinExistence type="predicted"/>
<dbReference type="GeneID" id="86052091"/>
<organism evidence="1 2">
    <name type="scientific">Eisenbergiella porci</name>
    <dbReference type="NCBI Taxonomy" id="2652274"/>
    <lineage>
        <taxon>Bacteria</taxon>
        <taxon>Bacillati</taxon>
        <taxon>Bacillota</taxon>
        <taxon>Clostridia</taxon>
        <taxon>Lachnospirales</taxon>
        <taxon>Lachnospiraceae</taxon>
        <taxon>Eisenbergiella</taxon>
    </lineage>
</organism>
<reference evidence="1 2" key="1">
    <citation type="submission" date="2019-08" db="EMBL/GenBank/DDBJ databases">
        <title>In-depth cultivation of the pig gut microbiome towards novel bacterial diversity and tailored functional studies.</title>
        <authorList>
            <person name="Wylensek D."/>
            <person name="Hitch T.C.A."/>
            <person name="Clavel T."/>
        </authorList>
    </citation>
    <scope>NUCLEOTIDE SEQUENCE [LARGE SCALE GENOMIC DNA]</scope>
    <source>
        <strain evidence="1 2">WCA-389-WT-23B</strain>
    </source>
</reference>
<evidence type="ECO:0000313" key="2">
    <source>
        <dbReference type="Proteomes" id="UP000436047"/>
    </source>
</evidence>
<evidence type="ECO:0000313" key="1">
    <source>
        <dbReference type="EMBL" id="MSS87386.1"/>
    </source>
</evidence>
<dbReference type="AlphaFoldDB" id="A0A6N7VWH4"/>